<evidence type="ECO:0000256" key="8">
    <source>
        <dbReference type="ARBA" id="ARBA00023146"/>
    </source>
</evidence>
<feature type="transmembrane region" description="Helical" evidence="10">
    <location>
        <begin position="16"/>
        <end position="39"/>
    </location>
</feature>
<comment type="subcellular location">
    <subcellularLocation>
        <location evidence="1">Mitochondrion</location>
    </subcellularLocation>
</comment>
<dbReference type="NCBIfam" id="TIGR00233">
    <property type="entry name" value="trpS"/>
    <property type="match status" value="1"/>
</dbReference>
<evidence type="ECO:0000256" key="6">
    <source>
        <dbReference type="ARBA" id="ARBA00022840"/>
    </source>
</evidence>
<dbReference type="Proteomes" id="UP000677228">
    <property type="component" value="Unassembled WGS sequence"/>
</dbReference>
<dbReference type="GO" id="GO:0006436">
    <property type="term" value="P:tryptophanyl-tRNA aminoacylation"/>
    <property type="evidence" value="ECO:0007669"/>
    <property type="project" value="InterPro"/>
</dbReference>
<evidence type="ECO:0000256" key="10">
    <source>
        <dbReference type="SAM" id="Phobius"/>
    </source>
</evidence>
<gene>
    <name evidence="12" type="ORF">OVA965_LOCUS4854</name>
    <name evidence="13" type="ORF">TMI583_LOCUS4852</name>
</gene>
<name>A0A8S2D3M9_9BILA</name>
<dbReference type="PANTHER" id="PTHR43766">
    <property type="entry name" value="TRYPTOPHAN--TRNA LIGASE, MITOCHONDRIAL"/>
    <property type="match status" value="1"/>
</dbReference>
<dbReference type="Gene3D" id="3.40.50.620">
    <property type="entry name" value="HUPs"/>
    <property type="match status" value="1"/>
</dbReference>
<evidence type="ECO:0000256" key="4">
    <source>
        <dbReference type="ARBA" id="ARBA00022598"/>
    </source>
</evidence>
<evidence type="ECO:0000313" key="13">
    <source>
        <dbReference type="EMBL" id="CAF3588702.1"/>
    </source>
</evidence>
<keyword evidence="10" id="KW-1133">Transmembrane helix</keyword>
<dbReference type="CDD" id="cd00806">
    <property type="entry name" value="TrpRS_core"/>
    <property type="match status" value="1"/>
</dbReference>
<accession>A0A8S2D3M9</accession>
<protein>
    <recommendedName>
        <fullName evidence="3">tryptophan--tRNA ligase</fullName>
        <ecNumber evidence="3">6.1.1.2</ecNumber>
    </recommendedName>
    <alternativeName>
        <fullName evidence="9">Tryptophanyl-tRNA synthetase</fullName>
    </alternativeName>
</protein>
<dbReference type="GO" id="GO:0005829">
    <property type="term" value="C:cytosol"/>
    <property type="evidence" value="ECO:0007669"/>
    <property type="project" value="TreeGrafter"/>
</dbReference>
<evidence type="ECO:0000256" key="5">
    <source>
        <dbReference type="ARBA" id="ARBA00022741"/>
    </source>
</evidence>
<dbReference type="Proteomes" id="UP000682733">
    <property type="component" value="Unassembled WGS sequence"/>
</dbReference>
<keyword evidence="7" id="KW-0648">Protein biosynthesis</keyword>
<keyword evidence="10" id="KW-0472">Membrane</keyword>
<dbReference type="EC" id="6.1.1.2" evidence="3"/>
<keyword evidence="10" id="KW-0812">Transmembrane</keyword>
<dbReference type="PRINTS" id="PR01039">
    <property type="entry name" value="TRNASYNTHTRP"/>
</dbReference>
<reference evidence="12" key="1">
    <citation type="submission" date="2021-02" db="EMBL/GenBank/DDBJ databases">
        <authorList>
            <person name="Nowell W R."/>
        </authorList>
    </citation>
    <scope>NUCLEOTIDE SEQUENCE</scope>
</reference>
<dbReference type="FunFam" id="1.10.240.10:FF:000002">
    <property type="entry name" value="Tryptophan--tRNA ligase"/>
    <property type="match status" value="1"/>
</dbReference>
<dbReference type="InterPro" id="IPR012340">
    <property type="entry name" value="NA-bd_OB-fold"/>
</dbReference>
<evidence type="ECO:0000313" key="12">
    <source>
        <dbReference type="EMBL" id="CAF0805081.1"/>
    </source>
</evidence>
<dbReference type="EMBL" id="CAJOBA010001311">
    <property type="protein sequence ID" value="CAF3588702.1"/>
    <property type="molecule type" value="Genomic_DNA"/>
</dbReference>
<keyword evidence="6" id="KW-0067">ATP-binding</keyword>
<dbReference type="Gene3D" id="1.10.240.10">
    <property type="entry name" value="Tyrosyl-Transfer RNA Synthetase"/>
    <property type="match status" value="1"/>
</dbReference>
<evidence type="ECO:0000256" key="9">
    <source>
        <dbReference type="ARBA" id="ARBA00030268"/>
    </source>
</evidence>
<comment type="caution">
    <text evidence="12">The sequence shown here is derived from an EMBL/GenBank/DDBJ whole genome shotgun (WGS) entry which is preliminary data.</text>
</comment>
<dbReference type="InterPro" id="IPR004364">
    <property type="entry name" value="Aa-tRNA-synt_II"/>
</dbReference>
<dbReference type="InterPro" id="IPR002305">
    <property type="entry name" value="aa-tRNA-synth_Ic"/>
</dbReference>
<evidence type="ECO:0000259" key="11">
    <source>
        <dbReference type="Pfam" id="PF00152"/>
    </source>
</evidence>
<proteinExistence type="inferred from homology"/>
<keyword evidence="5" id="KW-0547">Nucleotide-binding</keyword>
<dbReference type="EMBL" id="CAJNOK010001311">
    <property type="protein sequence ID" value="CAF0805081.1"/>
    <property type="molecule type" value="Genomic_DNA"/>
</dbReference>
<evidence type="ECO:0000256" key="1">
    <source>
        <dbReference type="ARBA" id="ARBA00004173"/>
    </source>
</evidence>
<dbReference type="InterPro" id="IPR045864">
    <property type="entry name" value="aa-tRNA-synth_II/BPL/LPL"/>
</dbReference>
<keyword evidence="4" id="KW-0436">Ligase</keyword>
<dbReference type="InterPro" id="IPR002306">
    <property type="entry name" value="Trp-tRNA-ligase"/>
</dbReference>
<dbReference type="GO" id="GO:0005739">
    <property type="term" value="C:mitochondrion"/>
    <property type="evidence" value="ECO:0007669"/>
    <property type="project" value="UniProtKB-SubCell"/>
</dbReference>
<dbReference type="GO" id="GO:0004830">
    <property type="term" value="F:tryptophan-tRNA ligase activity"/>
    <property type="evidence" value="ECO:0007669"/>
    <property type="project" value="UniProtKB-EC"/>
</dbReference>
<comment type="similarity">
    <text evidence="2">Belongs to the class-I aminoacyl-tRNA synthetase family.</text>
</comment>
<evidence type="ECO:0000313" key="14">
    <source>
        <dbReference type="Proteomes" id="UP000677228"/>
    </source>
</evidence>
<dbReference type="InterPro" id="IPR014729">
    <property type="entry name" value="Rossmann-like_a/b/a_fold"/>
</dbReference>
<dbReference type="PANTHER" id="PTHR43766:SF1">
    <property type="entry name" value="TRYPTOPHAN--TRNA LIGASE, MITOCHONDRIAL"/>
    <property type="match status" value="1"/>
</dbReference>
<sequence>MQAIFSGIDNLPSGNLYHYFGANNITTIIVFALLLVFSFRYRVALIGGMSYMNNALIGKMQDVFSLDDEKAIGLLLVLADEMPEIVAAIALFKLGKPIIAITGIIGCHILNDLHAIVSPFDAKKLHDSIKDNVYLYVAAGVDPKKTLLFVQSHVAQHTELAHVLLCHTNVGELSRMTQYKDKTSQLKSPNKTEIAPTGLLTYPTLMASDILLYDADFVPTGSDQKQHLELTRTIASRMNSKYGKELFKVPETMIPKLGARIMDLQNPLKKMSKSSLTSAGTIFLLDPIEKARKKIMSAVTDSENKIIFDKEKKPGISNLLEILSSLNNEPIKSIEKRFNEKSYKDLKVEVAEVVTTLLEKIQKRYRELSESAALIPQILTNAARARQTAQRKLDQVYAQIGLKFYLHDGTHQNPVQIVIKQDADGFEESKSLRTGGSVSVTGKVIVTKDKKQPFEIIAQKVEVLKNSPIDYPLQKKEHSLEFLRDIAHLRPRTAKFNAIFRIRSELSFAIHEFFHDHGFIQLHAPVITSNDAEGAGESFEVKSEGKQDFFGQKSLLSVSGQLTAEAYAQAFHHCAIELEFLSSETNNLVNLLQEIIKNDFAKITYSEAIEIINKVSSDKFKFEKPSLHFGDDLASEHERYLAEVHFQKPVFVTDYPKQIKAFYMKANPDGQTVAACDLLVPGVGEIVGGSQREDDYESLIATCQQKGIDHIQLNWYLEMRTGIAVLILALLAMALGLMQAVSG</sequence>
<evidence type="ECO:0000256" key="2">
    <source>
        <dbReference type="ARBA" id="ARBA00005594"/>
    </source>
</evidence>
<dbReference type="Gene3D" id="2.40.50.140">
    <property type="entry name" value="Nucleic acid-binding proteins"/>
    <property type="match status" value="1"/>
</dbReference>
<dbReference type="SUPFAM" id="SSF50249">
    <property type="entry name" value="Nucleic acid-binding proteins"/>
    <property type="match status" value="1"/>
</dbReference>
<keyword evidence="8" id="KW-0030">Aminoacyl-tRNA synthetase</keyword>
<dbReference type="SUPFAM" id="SSF55681">
    <property type="entry name" value="Class II aaRS and biotin synthetases"/>
    <property type="match status" value="1"/>
</dbReference>
<dbReference type="SUPFAM" id="SSF52374">
    <property type="entry name" value="Nucleotidylyl transferase"/>
    <property type="match status" value="1"/>
</dbReference>
<dbReference type="Pfam" id="PF00152">
    <property type="entry name" value="tRNA-synt_2"/>
    <property type="match status" value="2"/>
</dbReference>
<evidence type="ECO:0000256" key="7">
    <source>
        <dbReference type="ARBA" id="ARBA00022917"/>
    </source>
</evidence>
<evidence type="ECO:0000256" key="3">
    <source>
        <dbReference type="ARBA" id="ARBA00013161"/>
    </source>
</evidence>
<dbReference type="CDD" id="cd04318">
    <property type="entry name" value="EcAsnRS_like_N"/>
    <property type="match status" value="1"/>
</dbReference>
<feature type="domain" description="Aminoacyl-tRNA synthetase class II (D/K/N)" evidence="11">
    <location>
        <begin position="589"/>
        <end position="720"/>
    </location>
</feature>
<dbReference type="Gene3D" id="3.30.930.10">
    <property type="entry name" value="Bira Bifunctional Protein, Domain 2"/>
    <property type="match status" value="2"/>
</dbReference>
<dbReference type="AlphaFoldDB" id="A0A8S2D3M9"/>
<feature type="transmembrane region" description="Helical" evidence="10">
    <location>
        <begin position="722"/>
        <end position="741"/>
    </location>
</feature>
<feature type="domain" description="Aminoacyl-tRNA synthetase class II (D/K/N)" evidence="11">
    <location>
        <begin position="487"/>
        <end position="567"/>
    </location>
</feature>
<dbReference type="InterPro" id="IPR050203">
    <property type="entry name" value="Trp-tRNA_synthetase"/>
</dbReference>
<dbReference type="GO" id="GO:0005524">
    <property type="term" value="F:ATP binding"/>
    <property type="evidence" value="ECO:0007669"/>
    <property type="project" value="UniProtKB-KW"/>
</dbReference>
<dbReference type="Pfam" id="PF00579">
    <property type="entry name" value="tRNA-synt_1b"/>
    <property type="match status" value="1"/>
</dbReference>
<organism evidence="12 14">
    <name type="scientific">Didymodactylos carnosus</name>
    <dbReference type="NCBI Taxonomy" id="1234261"/>
    <lineage>
        <taxon>Eukaryota</taxon>
        <taxon>Metazoa</taxon>
        <taxon>Spiralia</taxon>
        <taxon>Gnathifera</taxon>
        <taxon>Rotifera</taxon>
        <taxon>Eurotatoria</taxon>
        <taxon>Bdelloidea</taxon>
        <taxon>Philodinida</taxon>
        <taxon>Philodinidae</taxon>
        <taxon>Didymodactylos</taxon>
    </lineage>
</organism>